<dbReference type="STRING" id="1492738.FEM21_15930"/>
<comment type="caution">
    <text evidence="2">The sequence shown here is derived from an EMBL/GenBank/DDBJ whole genome shotgun (WGS) entry which is preliminary data.</text>
</comment>
<keyword evidence="1" id="KW-1133">Transmembrane helix</keyword>
<evidence type="ECO:0000256" key="1">
    <source>
        <dbReference type="SAM" id="Phobius"/>
    </source>
</evidence>
<dbReference type="Proteomes" id="UP000027064">
    <property type="component" value="Unassembled WGS sequence"/>
</dbReference>
<name>A0A066WWG0_9FLAO</name>
<keyword evidence="1" id="KW-0472">Membrane</keyword>
<dbReference type="AlphaFoldDB" id="A0A066WWG0"/>
<organism evidence="2 3">
    <name type="scientific">Flavobacterium seoulense</name>
    <dbReference type="NCBI Taxonomy" id="1492738"/>
    <lineage>
        <taxon>Bacteria</taxon>
        <taxon>Pseudomonadati</taxon>
        <taxon>Bacteroidota</taxon>
        <taxon>Flavobacteriia</taxon>
        <taxon>Flavobacteriales</taxon>
        <taxon>Flavobacteriaceae</taxon>
        <taxon>Flavobacterium</taxon>
    </lineage>
</organism>
<accession>A0A066WWG0</accession>
<keyword evidence="1" id="KW-0812">Transmembrane</keyword>
<evidence type="ECO:0000313" key="3">
    <source>
        <dbReference type="Proteomes" id="UP000027064"/>
    </source>
</evidence>
<keyword evidence="3" id="KW-1185">Reference proteome</keyword>
<proteinExistence type="predicted"/>
<gene>
    <name evidence="2" type="ORF">FEM21_15930</name>
</gene>
<reference evidence="2 3" key="1">
    <citation type="submission" date="2014-05" db="EMBL/GenBank/DDBJ databases">
        <title>Genome Sequence of Flavobacterium sp. EM1321.</title>
        <authorList>
            <person name="Shin S.-K."/>
            <person name="Yi H."/>
        </authorList>
    </citation>
    <scope>NUCLEOTIDE SEQUENCE [LARGE SCALE GENOMIC DNA]</scope>
    <source>
        <strain evidence="2 3">EM1321</strain>
    </source>
</reference>
<dbReference type="EMBL" id="JNCA01000015">
    <property type="protein sequence ID" value="KDN55289.1"/>
    <property type="molecule type" value="Genomic_DNA"/>
</dbReference>
<evidence type="ECO:0000313" key="2">
    <source>
        <dbReference type="EMBL" id="KDN55289.1"/>
    </source>
</evidence>
<sequence length="43" mass="5119">MFGVDFMIEFTNEILVKVGGIFFMVFKSYNFLKTKKLPFSEKF</sequence>
<protein>
    <submittedName>
        <fullName evidence="2">Uncharacterized protein</fullName>
    </submittedName>
</protein>
<feature type="transmembrane region" description="Helical" evidence="1">
    <location>
        <begin position="14"/>
        <end position="32"/>
    </location>
</feature>